<evidence type="ECO:0000313" key="2">
    <source>
        <dbReference type="Proteomes" id="UP001432322"/>
    </source>
</evidence>
<dbReference type="Proteomes" id="UP001432322">
    <property type="component" value="Unassembled WGS sequence"/>
</dbReference>
<feature type="non-terminal residue" evidence="1">
    <location>
        <position position="1"/>
    </location>
</feature>
<gene>
    <name evidence="1" type="ORF">PFISCL1PPCAC_23280</name>
</gene>
<evidence type="ECO:0000313" key="1">
    <source>
        <dbReference type="EMBL" id="GMT31983.1"/>
    </source>
</evidence>
<feature type="non-terminal residue" evidence="1">
    <location>
        <position position="80"/>
    </location>
</feature>
<reference evidence="1" key="1">
    <citation type="submission" date="2023-10" db="EMBL/GenBank/DDBJ databases">
        <title>Genome assembly of Pristionchus species.</title>
        <authorList>
            <person name="Yoshida K."/>
            <person name="Sommer R.J."/>
        </authorList>
    </citation>
    <scope>NUCLEOTIDE SEQUENCE</scope>
    <source>
        <strain evidence="1">RS5133</strain>
    </source>
</reference>
<proteinExistence type="predicted"/>
<dbReference type="AlphaFoldDB" id="A0AAV5WKL8"/>
<keyword evidence="2" id="KW-1185">Reference proteome</keyword>
<sequence>RDAIVDLQKEVNGRKKSAADRRLLEEITDQLARVQEAEERIIDYKKHQLRSAFSYKVRENTVENLKPEEVLMTMDFGQKL</sequence>
<organism evidence="1 2">
    <name type="scientific">Pristionchus fissidentatus</name>
    <dbReference type="NCBI Taxonomy" id="1538716"/>
    <lineage>
        <taxon>Eukaryota</taxon>
        <taxon>Metazoa</taxon>
        <taxon>Ecdysozoa</taxon>
        <taxon>Nematoda</taxon>
        <taxon>Chromadorea</taxon>
        <taxon>Rhabditida</taxon>
        <taxon>Rhabditina</taxon>
        <taxon>Diplogasteromorpha</taxon>
        <taxon>Diplogasteroidea</taxon>
        <taxon>Neodiplogasteridae</taxon>
        <taxon>Pristionchus</taxon>
    </lineage>
</organism>
<protein>
    <submittedName>
        <fullName evidence="1">Uncharacterized protein</fullName>
    </submittedName>
</protein>
<dbReference type="EMBL" id="BTSY01000006">
    <property type="protein sequence ID" value="GMT31983.1"/>
    <property type="molecule type" value="Genomic_DNA"/>
</dbReference>
<accession>A0AAV5WKL8</accession>
<name>A0AAV5WKL8_9BILA</name>
<comment type="caution">
    <text evidence="1">The sequence shown here is derived from an EMBL/GenBank/DDBJ whole genome shotgun (WGS) entry which is preliminary data.</text>
</comment>